<evidence type="ECO:0000313" key="2">
    <source>
        <dbReference type="EMBL" id="GAH99630.1"/>
    </source>
</evidence>
<comment type="caution">
    <text evidence="2">The sequence shown here is derived from an EMBL/GenBank/DDBJ whole genome shotgun (WGS) entry which is preliminary data.</text>
</comment>
<feature type="region of interest" description="Disordered" evidence="1">
    <location>
        <begin position="23"/>
        <end position="43"/>
    </location>
</feature>
<gene>
    <name evidence="2" type="ORF">S06H3_07630</name>
</gene>
<dbReference type="AlphaFoldDB" id="X1L168"/>
<protein>
    <recommendedName>
        <fullName evidence="3">DUF1844 domain-containing protein</fullName>
    </recommendedName>
</protein>
<dbReference type="Pfam" id="PF08899">
    <property type="entry name" value="DUF1844"/>
    <property type="match status" value="1"/>
</dbReference>
<name>X1L168_9ZZZZ</name>
<organism evidence="2">
    <name type="scientific">marine sediment metagenome</name>
    <dbReference type="NCBI Taxonomy" id="412755"/>
    <lineage>
        <taxon>unclassified sequences</taxon>
        <taxon>metagenomes</taxon>
        <taxon>ecological metagenomes</taxon>
    </lineage>
</organism>
<sequence length="137" mass="15992">MKIRHILLTSLLGLKRLIRAKSKKFDSEKEKKKTKKAEEERKKEEEFLKKLKEQMEKITVKDIVIQMMTSLSSLSYQKLGLPEEQNKKYFDLKQAKLAIDALAALVSVCEKNLSHEEYISYKNTLSHLQITYASKSK</sequence>
<reference evidence="2" key="1">
    <citation type="journal article" date="2014" name="Front. Microbiol.">
        <title>High frequency of phylogenetically diverse reductive dehalogenase-homologous genes in deep subseafloor sedimentary metagenomes.</title>
        <authorList>
            <person name="Kawai M."/>
            <person name="Futagami T."/>
            <person name="Toyoda A."/>
            <person name="Takaki Y."/>
            <person name="Nishi S."/>
            <person name="Hori S."/>
            <person name="Arai W."/>
            <person name="Tsubouchi T."/>
            <person name="Morono Y."/>
            <person name="Uchiyama I."/>
            <person name="Ito T."/>
            <person name="Fujiyama A."/>
            <person name="Inagaki F."/>
            <person name="Takami H."/>
        </authorList>
    </citation>
    <scope>NUCLEOTIDE SEQUENCE</scope>
    <source>
        <strain evidence="2">Expedition CK06-06</strain>
    </source>
</reference>
<dbReference type="InterPro" id="IPR014995">
    <property type="entry name" value="DUF1844"/>
</dbReference>
<accession>X1L168</accession>
<evidence type="ECO:0008006" key="3">
    <source>
        <dbReference type="Google" id="ProtNLM"/>
    </source>
</evidence>
<dbReference type="EMBL" id="BARV01003115">
    <property type="protein sequence ID" value="GAH99630.1"/>
    <property type="molecule type" value="Genomic_DNA"/>
</dbReference>
<proteinExistence type="predicted"/>
<evidence type="ECO:0000256" key="1">
    <source>
        <dbReference type="SAM" id="MobiDB-lite"/>
    </source>
</evidence>